<dbReference type="AlphaFoldDB" id="A0AA86Q4M4"/>
<evidence type="ECO:0000313" key="4">
    <source>
        <dbReference type="Proteomes" id="UP001642409"/>
    </source>
</evidence>
<evidence type="ECO:0000256" key="1">
    <source>
        <dbReference type="SAM" id="Coils"/>
    </source>
</evidence>
<accession>A0AA86Q4M4</accession>
<feature type="coiled-coil region" evidence="1">
    <location>
        <begin position="34"/>
        <end position="89"/>
    </location>
</feature>
<gene>
    <name evidence="3" type="ORF">HINF_LOCUS23283</name>
    <name evidence="2" type="ORF">HINF_LOCUS33219</name>
</gene>
<keyword evidence="4" id="KW-1185">Reference proteome</keyword>
<comment type="caution">
    <text evidence="2">The sequence shown here is derived from an EMBL/GenBank/DDBJ whole genome shotgun (WGS) entry which is preliminary data.</text>
</comment>
<reference evidence="2" key="1">
    <citation type="submission" date="2023-06" db="EMBL/GenBank/DDBJ databases">
        <authorList>
            <person name="Kurt Z."/>
        </authorList>
    </citation>
    <scope>NUCLEOTIDE SEQUENCE</scope>
</reference>
<name>A0AA86Q4M4_9EUKA</name>
<keyword evidence="1" id="KW-0175">Coiled coil</keyword>
<evidence type="ECO:0000313" key="2">
    <source>
        <dbReference type="EMBL" id="CAI9945574.1"/>
    </source>
</evidence>
<evidence type="ECO:0000313" key="3">
    <source>
        <dbReference type="EMBL" id="CAL6012395.1"/>
    </source>
</evidence>
<dbReference type="EMBL" id="CAXDID020000066">
    <property type="protein sequence ID" value="CAL6012395.1"/>
    <property type="molecule type" value="Genomic_DNA"/>
</dbReference>
<organism evidence="2">
    <name type="scientific">Hexamita inflata</name>
    <dbReference type="NCBI Taxonomy" id="28002"/>
    <lineage>
        <taxon>Eukaryota</taxon>
        <taxon>Metamonada</taxon>
        <taxon>Diplomonadida</taxon>
        <taxon>Hexamitidae</taxon>
        <taxon>Hexamitinae</taxon>
        <taxon>Hexamita</taxon>
    </lineage>
</organism>
<dbReference type="EMBL" id="CATOUU010000747">
    <property type="protein sequence ID" value="CAI9945574.1"/>
    <property type="molecule type" value="Genomic_DNA"/>
</dbReference>
<dbReference type="Proteomes" id="UP001642409">
    <property type="component" value="Unassembled WGS sequence"/>
</dbReference>
<proteinExistence type="predicted"/>
<protein>
    <submittedName>
        <fullName evidence="3">Hypothetical_protein</fullName>
    </submittedName>
</protein>
<reference evidence="3 4" key="2">
    <citation type="submission" date="2024-07" db="EMBL/GenBank/DDBJ databases">
        <authorList>
            <person name="Akdeniz Z."/>
        </authorList>
    </citation>
    <scope>NUCLEOTIDE SEQUENCE [LARGE SCALE GENOMIC DNA]</scope>
</reference>
<sequence>MKSRIKSAQPSSKCQKSLIKQQVKQQQLVENAQFAQLKAKIEKLELQVNILYEEKLLVQKELREQILENKKYRRDVQVLEKDQKILQLELDKNRHSINILQNGFESLQKSDRNLNLTLERSPSPKMQRKSQIQKYTVQKNTKKIKELHRIVISVYILTQF</sequence>